<sequence length="409" mass="45070">MERTSSCPYVLDVAGRDIAGEIALLRESPAVEVELPGGVVAWAVTGQRYIKQLLGDPRVSKDARQHWPAFIEGDITEDWPLYPWVANENMLFSYGEQHDRLRRLVAGAFTVRRAEALRGRVEQFTHRLLDDLAALPPGQPVDLRESFAKQLPMQVICELFGIAEEDRSSLCRAMDTVFSTSVTAEEMAAAQGRVFEMLGELVSRKASRPGDDLTSALIKIRDHGDRLTEQELLGTLNLMIAGGQETTCTVITNAAGALLSRPEQLEHVRAGRAGWEDVLAETLRTHAPVAYSPMRFAVEDISLDGVPIKKGDPIIVSFAGIEPGEQERSAGEFDVLRKDRGEVLAFGRGVHRCLGAPLARIEATTALAALFERFPRMRLACSPKELEPMQTFIINGYGALPVWLENPTV</sequence>
<keyword evidence="2" id="KW-0408">Iron</keyword>
<name>A0ABW2JVM0_9ACTN</name>
<keyword evidence="4" id="KW-1185">Reference proteome</keyword>
<keyword evidence="2" id="KW-0503">Monooxygenase</keyword>
<organism evidence="3 4">
    <name type="scientific">Streptomyces monticola</name>
    <dbReference type="NCBI Taxonomy" id="2666263"/>
    <lineage>
        <taxon>Bacteria</taxon>
        <taxon>Bacillati</taxon>
        <taxon>Actinomycetota</taxon>
        <taxon>Actinomycetes</taxon>
        <taxon>Kitasatosporales</taxon>
        <taxon>Streptomycetaceae</taxon>
        <taxon>Streptomyces</taxon>
    </lineage>
</organism>
<proteinExistence type="inferred from homology"/>
<dbReference type="Pfam" id="PF00067">
    <property type="entry name" value="p450"/>
    <property type="match status" value="1"/>
</dbReference>
<dbReference type="Gene3D" id="1.10.630.10">
    <property type="entry name" value="Cytochrome P450"/>
    <property type="match status" value="1"/>
</dbReference>
<keyword evidence="2" id="KW-0560">Oxidoreductase</keyword>
<comment type="similarity">
    <text evidence="1 2">Belongs to the cytochrome P450 family.</text>
</comment>
<dbReference type="CDD" id="cd11029">
    <property type="entry name" value="CYP107-like"/>
    <property type="match status" value="1"/>
</dbReference>
<gene>
    <name evidence="3" type="ORF">ACFQVC_39275</name>
</gene>
<protein>
    <submittedName>
        <fullName evidence="3">Cytochrome P450</fullName>
    </submittedName>
</protein>
<dbReference type="InterPro" id="IPR002397">
    <property type="entry name" value="Cyt_P450_B"/>
</dbReference>
<evidence type="ECO:0000256" key="2">
    <source>
        <dbReference type="RuleBase" id="RU000461"/>
    </source>
</evidence>
<dbReference type="PANTHER" id="PTHR46696">
    <property type="entry name" value="P450, PUTATIVE (EUROFUNG)-RELATED"/>
    <property type="match status" value="1"/>
</dbReference>
<dbReference type="InterPro" id="IPR036396">
    <property type="entry name" value="Cyt_P450_sf"/>
</dbReference>
<comment type="caution">
    <text evidence="3">The sequence shown here is derived from an EMBL/GenBank/DDBJ whole genome shotgun (WGS) entry which is preliminary data.</text>
</comment>
<dbReference type="InterPro" id="IPR017972">
    <property type="entry name" value="Cyt_P450_CS"/>
</dbReference>
<dbReference type="InterPro" id="IPR001128">
    <property type="entry name" value="Cyt_P450"/>
</dbReference>
<dbReference type="EMBL" id="JBHTCF010000030">
    <property type="protein sequence ID" value="MFC7310241.1"/>
    <property type="molecule type" value="Genomic_DNA"/>
</dbReference>
<evidence type="ECO:0000256" key="1">
    <source>
        <dbReference type="ARBA" id="ARBA00010617"/>
    </source>
</evidence>
<dbReference type="RefSeq" id="WP_381840444.1">
    <property type="nucleotide sequence ID" value="NZ_JBHTCF010000030.1"/>
</dbReference>
<keyword evidence="2" id="KW-0479">Metal-binding</keyword>
<dbReference type="SUPFAM" id="SSF48264">
    <property type="entry name" value="Cytochrome P450"/>
    <property type="match status" value="1"/>
</dbReference>
<evidence type="ECO:0000313" key="3">
    <source>
        <dbReference type="EMBL" id="MFC7310241.1"/>
    </source>
</evidence>
<keyword evidence="2" id="KW-0349">Heme</keyword>
<reference evidence="4" key="1">
    <citation type="journal article" date="2019" name="Int. J. Syst. Evol. Microbiol.">
        <title>The Global Catalogue of Microorganisms (GCM) 10K type strain sequencing project: providing services to taxonomists for standard genome sequencing and annotation.</title>
        <authorList>
            <consortium name="The Broad Institute Genomics Platform"/>
            <consortium name="The Broad Institute Genome Sequencing Center for Infectious Disease"/>
            <person name="Wu L."/>
            <person name="Ma J."/>
        </authorList>
    </citation>
    <scope>NUCLEOTIDE SEQUENCE [LARGE SCALE GENOMIC DNA]</scope>
    <source>
        <strain evidence="4">SYNS20</strain>
    </source>
</reference>
<accession>A0ABW2JVM0</accession>
<dbReference type="PANTHER" id="PTHR46696:SF1">
    <property type="entry name" value="CYTOCHROME P450 YJIB-RELATED"/>
    <property type="match status" value="1"/>
</dbReference>
<dbReference type="Proteomes" id="UP001596523">
    <property type="component" value="Unassembled WGS sequence"/>
</dbReference>
<dbReference type="PRINTS" id="PR00359">
    <property type="entry name" value="BP450"/>
</dbReference>
<dbReference type="PROSITE" id="PS00086">
    <property type="entry name" value="CYTOCHROME_P450"/>
    <property type="match status" value="1"/>
</dbReference>
<evidence type="ECO:0000313" key="4">
    <source>
        <dbReference type="Proteomes" id="UP001596523"/>
    </source>
</evidence>